<dbReference type="PROSITE" id="PS50075">
    <property type="entry name" value="CARRIER"/>
    <property type="match status" value="1"/>
</dbReference>
<evidence type="ECO:0000259" key="1">
    <source>
        <dbReference type="PROSITE" id="PS50075"/>
    </source>
</evidence>
<keyword evidence="3" id="KW-1185">Reference proteome</keyword>
<dbReference type="Gene3D" id="1.10.1200.10">
    <property type="entry name" value="ACP-like"/>
    <property type="match status" value="1"/>
</dbReference>
<evidence type="ECO:0000313" key="3">
    <source>
        <dbReference type="Proteomes" id="UP000313645"/>
    </source>
</evidence>
<dbReference type="RefSeq" id="WP_131480926.1">
    <property type="nucleotide sequence ID" value="NZ_SJDL01000010.1"/>
</dbReference>
<gene>
    <name evidence="2" type="ORF">EZI54_08335</name>
</gene>
<dbReference type="SUPFAM" id="SSF47336">
    <property type="entry name" value="ACP-like"/>
    <property type="match status" value="1"/>
</dbReference>
<dbReference type="InterPro" id="IPR009081">
    <property type="entry name" value="PP-bd_ACP"/>
</dbReference>
<proteinExistence type="predicted"/>
<sequence>MDLSQAKRQYQAMTRYSRKDPEFRAEVVGTIAGALEKRGPLPQEGDLEDYEYLSAGHVDSLSLLGFIAELEEHFDIEFEDEDFEREAFQTVGGLADLIREKRLD</sequence>
<dbReference type="Pfam" id="PF00550">
    <property type="entry name" value="PP-binding"/>
    <property type="match status" value="1"/>
</dbReference>
<accession>A0ABY1ZLE6</accession>
<dbReference type="InterPro" id="IPR036736">
    <property type="entry name" value="ACP-like_sf"/>
</dbReference>
<organism evidence="2 3">
    <name type="scientific">Marinobacter halodurans</name>
    <dbReference type="NCBI Taxonomy" id="2528979"/>
    <lineage>
        <taxon>Bacteria</taxon>
        <taxon>Pseudomonadati</taxon>
        <taxon>Pseudomonadota</taxon>
        <taxon>Gammaproteobacteria</taxon>
        <taxon>Pseudomonadales</taxon>
        <taxon>Marinobacteraceae</taxon>
        <taxon>Marinobacter</taxon>
    </lineage>
</organism>
<dbReference type="EMBL" id="SJDL01000010">
    <property type="protein sequence ID" value="TBW56651.1"/>
    <property type="molecule type" value="Genomic_DNA"/>
</dbReference>
<comment type="caution">
    <text evidence="2">The sequence shown here is derived from an EMBL/GenBank/DDBJ whole genome shotgun (WGS) entry which is preliminary data.</text>
</comment>
<feature type="domain" description="Carrier" evidence="1">
    <location>
        <begin position="18"/>
        <end position="102"/>
    </location>
</feature>
<name>A0ABY1ZLE6_9GAMM</name>
<evidence type="ECO:0000313" key="2">
    <source>
        <dbReference type="EMBL" id="TBW56651.1"/>
    </source>
</evidence>
<protein>
    <recommendedName>
        <fullName evidence="1">Carrier domain-containing protein</fullName>
    </recommendedName>
</protein>
<reference evidence="2 3" key="1">
    <citation type="submission" date="2019-02" db="EMBL/GenBank/DDBJ databases">
        <title>Marinobacter halodurans sp. nov., a marine bacterium isolated from sea tidal flat.</title>
        <authorList>
            <person name="Yoo Y."/>
            <person name="Lee D.W."/>
            <person name="Kim B.S."/>
            <person name="Kim J.-J."/>
        </authorList>
    </citation>
    <scope>NUCLEOTIDE SEQUENCE [LARGE SCALE GENOMIC DNA]</scope>
    <source>
        <strain evidence="2 3">YJ-S3-2</strain>
    </source>
</reference>
<dbReference type="Proteomes" id="UP000313645">
    <property type="component" value="Unassembled WGS sequence"/>
</dbReference>